<proteinExistence type="predicted"/>
<evidence type="ECO:0000313" key="4">
    <source>
        <dbReference type="Proteomes" id="UP000646244"/>
    </source>
</evidence>
<reference evidence="3" key="2">
    <citation type="submission" date="2020-09" db="EMBL/GenBank/DDBJ databases">
        <authorList>
            <person name="Sun Q."/>
            <person name="Ohkuma M."/>
        </authorList>
    </citation>
    <scope>NUCLEOTIDE SEQUENCE</scope>
    <source>
        <strain evidence="3">JCM 4633</strain>
    </source>
</reference>
<dbReference type="Pfam" id="PF13340">
    <property type="entry name" value="DUF4096"/>
    <property type="match status" value="1"/>
</dbReference>
<evidence type="ECO:0000259" key="2">
    <source>
        <dbReference type="Pfam" id="PF13340"/>
    </source>
</evidence>
<dbReference type="InterPro" id="IPR052909">
    <property type="entry name" value="Transposase_6_like"/>
</dbReference>
<comment type="caution">
    <text evidence="3">The sequence shown here is derived from an EMBL/GenBank/DDBJ whole genome shotgun (WGS) entry which is preliminary data.</text>
</comment>
<evidence type="ECO:0000256" key="1">
    <source>
        <dbReference type="SAM" id="MobiDB-lite"/>
    </source>
</evidence>
<dbReference type="InterPro" id="IPR025161">
    <property type="entry name" value="IS402-like_dom"/>
</dbReference>
<feature type="domain" description="Insertion element IS402-like" evidence="2">
    <location>
        <begin position="25"/>
        <end position="100"/>
    </location>
</feature>
<feature type="region of interest" description="Disordered" evidence="1">
    <location>
        <begin position="130"/>
        <end position="149"/>
    </location>
</feature>
<dbReference type="PANTHER" id="PTHR46637">
    <property type="entry name" value="TIS1421-TRANSPOSASE PROTEIN A"/>
    <property type="match status" value="1"/>
</dbReference>
<gene>
    <name evidence="3" type="ORF">GCM10010507_51260</name>
</gene>
<reference evidence="3" key="1">
    <citation type="journal article" date="2014" name="Int. J. Syst. Evol. Microbiol.">
        <title>Complete genome sequence of Corynebacterium casei LMG S-19264T (=DSM 44701T), isolated from a smear-ripened cheese.</title>
        <authorList>
            <consortium name="US DOE Joint Genome Institute (JGI-PGF)"/>
            <person name="Walter F."/>
            <person name="Albersmeier A."/>
            <person name="Kalinowski J."/>
            <person name="Ruckert C."/>
        </authorList>
    </citation>
    <scope>NUCLEOTIDE SEQUENCE</scope>
    <source>
        <strain evidence="3">JCM 4633</strain>
    </source>
</reference>
<sequence>MLVWRDSYDDSAVRESVSIRPWIVDDDLWAMVEPVLPPWPERSPGPRPVDDRRCLQGILYVLHCNITWQQLPLGLGFGSGQACWRRLGRWHEAGVFDTLHRLLLAELNAAGELDWSRVCVDASHVRAKKGARRRAPRRSTAARPAANIT</sequence>
<dbReference type="Proteomes" id="UP000646244">
    <property type="component" value="Unassembled WGS sequence"/>
</dbReference>
<dbReference type="AlphaFoldDB" id="A0A918TYV4"/>
<organism evidence="3 4">
    <name type="scientific">Streptomyces cinnamoneus</name>
    <name type="common">Streptoverticillium cinnamoneum</name>
    <dbReference type="NCBI Taxonomy" id="53446"/>
    <lineage>
        <taxon>Bacteria</taxon>
        <taxon>Bacillati</taxon>
        <taxon>Actinomycetota</taxon>
        <taxon>Actinomycetes</taxon>
        <taxon>Kitasatosporales</taxon>
        <taxon>Streptomycetaceae</taxon>
        <taxon>Streptomyces</taxon>
        <taxon>Streptomyces cinnamoneus group</taxon>
    </lineage>
</organism>
<evidence type="ECO:0000313" key="3">
    <source>
        <dbReference type="EMBL" id="GHC67036.1"/>
    </source>
</evidence>
<accession>A0A918TYV4</accession>
<feature type="compositionally biased region" description="Low complexity" evidence="1">
    <location>
        <begin position="138"/>
        <end position="149"/>
    </location>
</feature>
<protein>
    <recommendedName>
        <fullName evidence="2">Insertion element IS402-like domain-containing protein</fullName>
    </recommendedName>
</protein>
<dbReference type="PANTHER" id="PTHR46637:SF1">
    <property type="entry name" value="BLL5188 PROTEIN"/>
    <property type="match status" value="1"/>
</dbReference>
<name>A0A918TYV4_STRCJ</name>
<dbReference type="EMBL" id="BMVB01000022">
    <property type="protein sequence ID" value="GHC67036.1"/>
    <property type="molecule type" value="Genomic_DNA"/>
</dbReference>